<evidence type="ECO:0000313" key="2">
    <source>
        <dbReference type="EMBL" id="KAJ8435827.1"/>
    </source>
</evidence>
<keyword evidence="3" id="KW-1185">Reference proteome</keyword>
<dbReference type="OrthoDB" id="1752268at2759"/>
<proteinExistence type="predicted"/>
<reference evidence="2" key="1">
    <citation type="submission" date="2022-04" db="EMBL/GenBank/DDBJ databases">
        <title>Carnegiea gigantea Genome sequencing and assembly v2.</title>
        <authorList>
            <person name="Copetti D."/>
            <person name="Sanderson M.J."/>
            <person name="Burquez A."/>
            <person name="Wojciechowski M.F."/>
        </authorList>
    </citation>
    <scope>NUCLEOTIDE SEQUENCE</scope>
    <source>
        <strain evidence="2">SGP5-SGP5p</strain>
        <tissue evidence="2">Aerial part</tissue>
    </source>
</reference>
<name>A0A9Q1K3Q2_9CARY</name>
<comment type="caution">
    <text evidence="2">The sequence shown here is derived from an EMBL/GenBank/DDBJ whole genome shotgun (WGS) entry which is preliminary data.</text>
</comment>
<dbReference type="GO" id="GO:0006508">
    <property type="term" value="P:proteolysis"/>
    <property type="evidence" value="ECO:0007669"/>
    <property type="project" value="InterPro"/>
</dbReference>
<evidence type="ECO:0000259" key="1">
    <source>
        <dbReference type="PROSITE" id="PS50175"/>
    </source>
</evidence>
<protein>
    <recommendedName>
        <fullName evidence="1">Peptidase A2 domain-containing protein</fullName>
    </recommendedName>
</protein>
<dbReference type="GO" id="GO:0004190">
    <property type="term" value="F:aspartic-type endopeptidase activity"/>
    <property type="evidence" value="ECO:0007669"/>
    <property type="project" value="InterPro"/>
</dbReference>
<evidence type="ECO:0000313" key="3">
    <source>
        <dbReference type="Proteomes" id="UP001153076"/>
    </source>
</evidence>
<dbReference type="AlphaFoldDB" id="A0A9Q1K3Q2"/>
<accession>A0A9Q1K3Q2</accession>
<gene>
    <name evidence="2" type="ORF">Cgig2_017122</name>
</gene>
<dbReference type="EMBL" id="JAKOGI010000385">
    <property type="protein sequence ID" value="KAJ8435827.1"/>
    <property type="molecule type" value="Genomic_DNA"/>
</dbReference>
<dbReference type="PANTHER" id="PTHR33240:SF15">
    <property type="entry name" value="GAG-PRO-LIKE PROTEIN"/>
    <property type="match status" value="1"/>
</dbReference>
<dbReference type="PROSITE" id="PS50175">
    <property type="entry name" value="ASP_PROT_RETROV"/>
    <property type="match status" value="1"/>
</dbReference>
<feature type="domain" description="Peptidase A2" evidence="1">
    <location>
        <begin position="283"/>
        <end position="323"/>
    </location>
</feature>
<dbReference type="Proteomes" id="UP001153076">
    <property type="component" value="Unassembled WGS sequence"/>
</dbReference>
<dbReference type="PANTHER" id="PTHR33240">
    <property type="entry name" value="OS08G0508500 PROTEIN"/>
    <property type="match status" value="1"/>
</dbReference>
<dbReference type="InterPro" id="IPR001995">
    <property type="entry name" value="Peptidase_A2_cat"/>
</dbReference>
<organism evidence="2 3">
    <name type="scientific">Carnegiea gigantea</name>
    <dbReference type="NCBI Taxonomy" id="171969"/>
    <lineage>
        <taxon>Eukaryota</taxon>
        <taxon>Viridiplantae</taxon>
        <taxon>Streptophyta</taxon>
        <taxon>Embryophyta</taxon>
        <taxon>Tracheophyta</taxon>
        <taxon>Spermatophyta</taxon>
        <taxon>Magnoliopsida</taxon>
        <taxon>eudicotyledons</taxon>
        <taxon>Gunneridae</taxon>
        <taxon>Pentapetalae</taxon>
        <taxon>Caryophyllales</taxon>
        <taxon>Cactineae</taxon>
        <taxon>Cactaceae</taxon>
        <taxon>Cactoideae</taxon>
        <taxon>Echinocereeae</taxon>
        <taxon>Carnegiea</taxon>
    </lineage>
</organism>
<sequence>MTYTITRQVSEQVQRAIEVANSASPLPHFDYVSTIGYEPSHRCARIPSPYRTKREREASWLNRSGRPYTGNHGQRAIAATRPSNHPVQGQTVKSTTTSISYATHSRRTVWLEEQKQTSKPRGEASGWPGHLMLWRPLPMTVPSKPHNVQKYYEFYKQNEHTTAECCELKKALHEVANKGQIDHFLKKGPRFLHGEQEPTQPQPQDEECFTKVVVTITGGYVEGMTLSAWKAQLRGVKQVLITEQGARIMVPTMVFGQKETLRFASPCNDPLVVEMKIASAIVRRILIDTGSSMNIITWDCLKKLTYPGQDIAPLMYLILGFGG</sequence>